<keyword evidence="2" id="KW-0812">Transmembrane</keyword>
<feature type="region of interest" description="Disordered" evidence="1">
    <location>
        <begin position="1"/>
        <end position="64"/>
    </location>
</feature>
<feature type="region of interest" description="Disordered" evidence="1">
    <location>
        <begin position="344"/>
        <end position="464"/>
    </location>
</feature>
<dbReference type="PANTHER" id="PTHR12335">
    <property type="entry name" value="TIPE PROTEIN TEMPERATURE-INDUCED PARALYTIC E"/>
    <property type="match status" value="1"/>
</dbReference>
<dbReference type="OrthoDB" id="8175770at2759"/>
<dbReference type="OMA" id="STPSQCH"/>
<keyword evidence="2" id="KW-1133">Transmembrane helix</keyword>
<dbReference type="GO" id="GO:0002028">
    <property type="term" value="P:regulation of sodium ion transport"/>
    <property type="evidence" value="ECO:0007669"/>
    <property type="project" value="TreeGrafter"/>
</dbReference>
<feature type="compositionally biased region" description="Polar residues" evidence="1">
    <location>
        <begin position="357"/>
        <end position="367"/>
    </location>
</feature>
<evidence type="ECO:0000256" key="1">
    <source>
        <dbReference type="SAM" id="MobiDB-lite"/>
    </source>
</evidence>
<organism evidence="3 4">
    <name type="scientific">Folsomia candida</name>
    <name type="common">Springtail</name>
    <dbReference type="NCBI Taxonomy" id="158441"/>
    <lineage>
        <taxon>Eukaryota</taxon>
        <taxon>Metazoa</taxon>
        <taxon>Ecdysozoa</taxon>
        <taxon>Arthropoda</taxon>
        <taxon>Hexapoda</taxon>
        <taxon>Collembola</taxon>
        <taxon>Entomobryomorpha</taxon>
        <taxon>Isotomoidea</taxon>
        <taxon>Isotomidae</taxon>
        <taxon>Proisotominae</taxon>
        <taxon>Folsomia</taxon>
    </lineage>
</organism>
<keyword evidence="2" id="KW-0472">Membrane</keyword>
<feature type="transmembrane region" description="Helical" evidence="2">
    <location>
        <begin position="145"/>
        <end position="170"/>
    </location>
</feature>
<dbReference type="GO" id="GO:0005886">
    <property type="term" value="C:plasma membrane"/>
    <property type="evidence" value="ECO:0007669"/>
    <property type="project" value="TreeGrafter"/>
</dbReference>
<feature type="compositionally biased region" description="Basic and acidic residues" evidence="1">
    <location>
        <begin position="20"/>
        <end position="32"/>
    </location>
</feature>
<dbReference type="EMBL" id="LNIX01000008">
    <property type="protein sequence ID" value="OXA50725.1"/>
    <property type="molecule type" value="Genomic_DNA"/>
</dbReference>
<proteinExistence type="predicted"/>
<dbReference type="GO" id="GO:0017080">
    <property type="term" value="F:sodium channel regulator activity"/>
    <property type="evidence" value="ECO:0007669"/>
    <property type="project" value="TreeGrafter"/>
</dbReference>
<dbReference type="PANTHER" id="PTHR12335:SF5">
    <property type="entry name" value="IP20336P"/>
    <property type="match status" value="1"/>
</dbReference>
<dbReference type="Pfam" id="PF16972">
    <property type="entry name" value="TipE"/>
    <property type="match status" value="2"/>
</dbReference>
<feature type="compositionally biased region" description="Polar residues" evidence="1">
    <location>
        <begin position="416"/>
        <end position="430"/>
    </location>
</feature>
<dbReference type="InterPro" id="IPR031578">
    <property type="entry name" value="TipE"/>
</dbReference>
<feature type="compositionally biased region" description="Low complexity" evidence="1">
    <location>
        <begin position="439"/>
        <end position="455"/>
    </location>
</feature>
<evidence type="ECO:0000256" key="2">
    <source>
        <dbReference type="SAM" id="Phobius"/>
    </source>
</evidence>
<keyword evidence="4" id="KW-1185">Reference proteome</keyword>
<dbReference type="Proteomes" id="UP000198287">
    <property type="component" value="Unassembled WGS sequence"/>
</dbReference>
<comment type="caution">
    <text evidence="3">The sequence shown here is derived from an EMBL/GenBank/DDBJ whole genome shotgun (WGS) entry which is preliminary data.</text>
</comment>
<gene>
    <name evidence="3" type="ORF">Fcan01_14086</name>
</gene>
<protein>
    <submittedName>
        <fullName evidence="3">Protein tipE</fullName>
    </submittedName>
</protein>
<evidence type="ECO:0000313" key="3">
    <source>
        <dbReference type="EMBL" id="OXA50725.1"/>
    </source>
</evidence>
<reference evidence="3 4" key="1">
    <citation type="submission" date="2015-12" db="EMBL/GenBank/DDBJ databases">
        <title>The genome of Folsomia candida.</title>
        <authorList>
            <person name="Faddeeva A."/>
            <person name="Derks M.F."/>
            <person name="Anvar Y."/>
            <person name="Smit S."/>
            <person name="Van Straalen N."/>
            <person name="Roelofs D."/>
        </authorList>
    </citation>
    <scope>NUCLEOTIDE SEQUENCE [LARGE SCALE GENOMIC DNA]</scope>
    <source>
        <strain evidence="3 4">VU population</strain>
        <tissue evidence="3">Whole body</tissue>
    </source>
</reference>
<feature type="region of interest" description="Disordered" evidence="1">
    <location>
        <begin position="78"/>
        <end position="98"/>
    </location>
</feature>
<dbReference type="AlphaFoldDB" id="A0A226DZ16"/>
<evidence type="ECO:0000313" key="4">
    <source>
        <dbReference type="Proteomes" id="UP000198287"/>
    </source>
</evidence>
<sequence length="464" mass="50099">MVGAVGCVASTINNRHQRRESRTSQHGGDDHGGGGGHGYVRHGSRATISESRPPSSAPPNQPSLSAYTYATRASIAQPLPSHHVPPPGGGGGLTSTTQLPGEEQVELVPETLSLAEQVQIKDRTIPKECQEESLIAFFCHIQVKFYVSLALGIVASLCVFALLFLIPLVVEPSISTLLADFDPSPAICVTVDYTSATGLSKCGLWASCREGCTSTPSQCHQIYVSYRRAGSKLRPRISNNTILDPHDWLDESRWDVSYTQLLVNAKGCGYPPRVKCEEFGDTYGLQGRTFSCFYSRTNPRLVVTDYNWEETAQPLLIALCLPTSLFAVSISILTLWYCPSCEERGKNKRPCRARYQSAPTQEATPRSNSRRSRPDGGAPPPPPPPLPPGAIVQQPRVKGAAAGAVGASGGHERSPSLATISSRDTTFWQSPPSPPPRLNPRILNNHNNNNGGSNNKGTARARKL</sequence>
<accession>A0A226DZ16</accession>
<name>A0A226DZ16_FOLCA</name>
<feature type="transmembrane region" description="Helical" evidence="2">
    <location>
        <begin position="315"/>
        <end position="337"/>
    </location>
</feature>
<feature type="compositionally biased region" description="Pro residues" evidence="1">
    <location>
        <begin position="377"/>
        <end position="388"/>
    </location>
</feature>